<dbReference type="PANTHER" id="PTHR11766:SF1">
    <property type="entry name" value="TYROSINE--TRNA LIGASE"/>
    <property type="match status" value="1"/>
</dbReference>
<keyword evidence="6 10" id="KW-0030">Aminoacyl-tRNA synthetase</keyword>
<dbReference type="Pfam" id="PF01479">
    <property type="entry name" value="S4"/>
    <property type="match status" value="1"/>
</dbReference>
<keyword evidence="9" id="KW-0694">RNA-binding</keyword>
<evidence type="ECO:0000256" key="1">
    <source>
        <dbReference type="ARBA" id="ARBA00013160"/>
    </source>
</evidence>
<dbReference type="CDD" id="cd00165">
    <property type="entry name" value="S4"/>
    <property type="match status" value="1"/>
</dbReference>
<dbReference type="Pfam" id="PF00579">
    <property type="entry name" value="tRNA-synt_1b"/>
    <property type="match status" value="1"/>
</dbReference>
<keyword evidence="5 10" id="KW-0648">Protein biosynthesis</keyword>
<protein>
    <recommendedName>
        <fullName evidence="1 8">Tyrosine--tRNA ligase</fullName>
        <ecNumber evidence="1 8">6.1.1.1</ecNumber>
    </recommendedName>
</protein>
<name>A0A7T5RIP8_9BACT</name>
<dbReference type="GO" id="GO:0005829">
    <property type="term" value="C:cytosol"/>
    <property type="evidence" value="ECO:0007669"/>
    <property type="project" value="TreeGrafter"/>
</dbReference>
<gene>
    <name evidence="12" type="primary">tyrS</name>
    <name evidence="12" type="ORF">HYW89_02645</name>
</gene>
<dbReference type="GO" id="GO:0006437">
    <property type="term" value="P:tyrosyl-tRNA aminoacylation"/>
    <property type="evidence" value="ECO:0007669"/>
    <property type="project" value="UniProtKB-UniRule"/>
</dbReference>
<evidence type="ECO:0000256" key="10">
    <source>
        <dbReference type="RuleBase" id="RU363036"/>
    </source>
</evidence>
<dbReference type="SUPFAM" id="SSF52374">
    <property type="entry name" value="Nucleotidylyl transferase"/>
    <property type="match status" value="1"/>
</dbReference>
<dbReference type="PRINTS" id="PR01040">
    <property type="entry name" value="TRNASYNTHTYR"/>
</dbReference>
<evidence type="ECO:0000256" key="9">
    <source>
        <dbReference type="PROSITE-ProRule" id="PRU00182"/>
    </source>
</evidence>
<dbReference type="EMBL" id="CP066690">
    <property type="protein sequence ID" value="QQG44888.1"/>
    <property type="molecule type" value="Genomic_DNA"/>
</dbReference>
<accession>A0A7T5RIP8</accession>
<dbReference type="GO" id="GO:0003723">
    <property type="term" value="F:RNA binding"/>
    <property type="evidence" value="ECO:0007669"/>
    <property type="project" value="UniProtKB-KW"/>
</dbReference>
<evidence type="ECO:0000256" key="6">
    <source>
        <dbReference type="ARBA" id="ARBA00023146"/>
    </source>
</evidence>
<dbReference type="Gene3D" id="1.10.240.10">
    <property type="entry name" value="Tyrosyl-Transfer RNA Synthetase"/>
    <property type="match status" value="1"/>
</dbReference>
<dbReference type="InterPro" id="IPR002942">
    <property type="entry name" value="S4_RNA-bd"/>
</dbReference>
<comment type="catalytic activity">
    <reaction evidence="7">
        <text>tRNA(Tyr) + L-tyrosine + ATP = L-tyrosyl-tRNA(Tyr) + AMP + diphosphate + H(+)</text>
        <dbReference type="Rhea" id="RHEA:10220"/>
        <dbReference type="Rhea" id="RHEA-COMP:9706"/>
        <dbReference type="Rhea" id="RHEA-COMP:9707"/>
        <dbReference type="ChEBI" id="CHEBI:15378"/>
        <dbReference type="ChEBI" id="CHEBI:30616"/>
        <dbReference type="ChEBI" id="CHEBI:33019"/>
        <dbReference type="ChEBI" id="CHEBI:58315"/>
        <dbReference type="ChEBI" id="CHEBI:78442"/>
        <dbReference type="ChEBI" id="CHEBI:78536"/>
        <dbReference type="ChEBI" id="CHEBI:456215"/>
        <dbReference type="EC" id="6.1.1.1"/>
    </reaction>
</comment>
<evidence type="ECO:0000256" key="4">
    <source>
        <dbReference type="ARBA" id="ARBA00022840"/>
    </source>
</evidence>
<keyword evidence="3 10" id="KW-0547">Nucleotide-binding</keyword>
<dbReference type="GO" id="GO:0004831">
    <property type="term" value="F:tyrosine-tRNA ligase activity"/>
    <property type="evidence" value="ECO:0007669"/>
    <property type="project" value="UniProtKB-UniRule"/>
</dbReference>
<evidence type="ECO:0000256" key="2">
    <source>
        <dbReference type="ARBA" id="ARBA00022598"/>
    </source>
</evidence>
<dbReference type="Proteomes" id="UP000595618">
    <property type="component" value="Chromosome"/>
</dbReference>
<dbReference type="InterPro" id="IPR002305">
    <property type="entry name" value="aa-tRNA-synth_Ic"/>
</dbReference>
<dbReference type="GO" id="GO:0005524">
    <property type="term" value="F:ATP binding"/>
    <property type="evidence" value="ECO:0007669"/>
    <property type="project" value="UniProtKB-KW"/>
</dbReference>
<dbReference type="InterPro" id="IPR024088">
    <property type="entry name" value="Tyr-tRNA-ligase_bac-type"/>
</dbReference>
<evidence type="ECO:0000313" key="13">
    <source>
        <dbReference type="Proteomes" id="UP000595618"/>
    </source>
</evidence>
<dbReference type="PROSITE" id="PS50889">
    <property type="entry name" value="S4"/>
    <property type="match status" value="1"/>
</dbReference>
<dbReference type="InterPro" id="IPR014729">
    <property type="entry name" value="Rossmann-like_a/b/a_fold"/>
</dbReference>
<dbReference type="NCBIfam" id="TIGR00234">
    <property type="entry name" value="tyrS"/>
    <property type="match status" value="1"/>
</dbReference>
<evidence type="ECO:0000256" key="5">
    <source>
        <dbReference type="ARBA" id="ARBA00022917"/>
    </source>
</evidence>
<organism evidence="12 13">
    <name type="scientific">Candidatus Sungiibacteriota bacterium</name>
    <dbReference type="NCBI Taxonomy" id="2750080"/>
    <lineage>
        <taxon>Bacteria</taxon>
        <taxon>Candidatus Sungiibacteriota</taxon>
    </lineage>
</organism>
<evidence type="ECO:0000256" key="8">
    <source>
        <dbReference type="NCBIfam" id="TIGR00234"/>
    </source>
</evidence>
<comment type="similarity">
    <text evidence="10">Belongs to the class-I aminoacyl-tRNA synthetase family.</text>
</comment>
<dbReference type="AlphaFoldDB" id="A0A7T5RIP8"/>
<dbReference type="EC" id="6.1.1.1" evidence="1 8"/>
<evidence type="ECO:0000256" key="7">
    <source>
        <dbReference type="ARBA" id="ARBA00048248"/>
    </source>
</evidence>
<evidence type="ECO:0000259" key="11">
    <source>
        <dbReference type="Pfam" id="PF01479"/>
    </source>
</evidence>
<dbReference type="Gene3D" id="3.10.290.10">
    <property type="entry name" value="RNA-binding S4 domain"/>
    <property type="match status" value="1"/>
</dbReference>
<sequence>MKKLSLDSEVFTRAVEDIVTRGELKKLLSRNRVLRIKHGIDASGPELHIGHAVSLWKLRALQEAGHKAVILLGDVTTQIGDPTGKLKTRPMLPKITIKKNIAAVKNQLEKILHTNPRVYELHYSSEWYNKMRAPEFLKLLSHITHARLIERDMFQGRLRKKTEIYMSELIYPVLQGYDSVILRSDLTIVGSDQLFNEHLGRMFQEKFGQPPQVIVALKILPGVGGGEKMSKSLGNYIGLSDSPQDKFGKAMRLLDSLIVPYLEVYTDVPPNKIRGIEHALRGGQNPMAAKLFFAEALVRRYHGNKVAQKERDRFLKIFSKKEFQKAAPLVTIKIGRWELTELLLRLGFAASKSDARRLIAQGAVEIDGKRITVPSEINIKHGSTIRAGKRRLARVE</sequence>
<dbReference type="SUPFAM" id="SSF55174">
    <property type="entry name" value="Alpha-L RNA-binding motif"/>
    <property type="match status" value="1"/>
</dbReference>
<evidence type="ECO:0000256" key="3">
    <source>
        <dbReference type="ARBA" id="ARBA00022741"/>
    </source>
</evidence>
<evidence type="ECO:0000313" key="12">
    <source>
        <dbReference type="EMBL" id="QQG44888.1"/>
    </source>
</evidence>
<keyword evidence="2 10" id="KW-0436">Ligase</keyword>
<dbReference type="InterPro" id="IPR036986">
    <property type="entry name" value="S4_RNA-bd_sf"/>
</dbReference>
<feature type="domain" description="RNA-binding S4" evidence="11">
    <location>
        <begin position="342"/>
        <end position="376"/>
    </location>
</feature>
<dbReference type="Gene3D" id="3.40.50.620">
    <property type="entry name" value="HUPs"/>
    <property type="match status" value="1"/>
</dbReference>
<dbReference type="PANTHER" id="PTHR11766">
    <property type="entry name" value="TYROSYL-TRNA SYNTHETASE"/>
    <property type="match status" value="1"/>
</dbReference>
<reference evidence="12 13" key="1">
    <citation type="submission" date="2020-07" db="EMBL/GenBank/DDBJ databases">
        <title>Huge and variable diversity of episymbiotic CPR bacteria and DPANN archaea in groundwater ecosystems.</title>
        <authorList>
            <person name="He C.Y."/>
            <person name="Keren R."/>
            <person name="Whittaker M."/>
            <person name="Farag I.F."/>
            <person name="Doudna J."/>
            <person name="Cate J.H.D."/>
            <person name="Banfield J.F."/>
        </authorList>
    </citation>
    <scope>NUCLEOTIDE SEQUENCE [LARGE SCALE GENOMIC DNA]</scope>
    <source>
        <strain evidence="12">NC_groundwater_541_Ag_S-0.1um_46_50</strain>
    </source>
</reference>
<keyword evidence="4 10" id="KW-0067">ATP-binding</keyword>
<dbReference type="InterPro" id="IPR002307">
    <property type="entry name" value="Tyr-tRNA-ligase"/>
</dbReference>
<proteinExistence type="inferred from homology"/>